<proteinExistence type="predicted"/>
<accession>A0A9D5WYL7</accession>
<evidence type="ECO:0000256" key="1">
    <source>
        <dbReference type="SAM" id="MobiDB-lite"/>
    </source>
</evidence>
<keyword evidence="2" id="KW-1133">Transmembrane helix</keyword>
<organism evidence="3 4">
    <name type="scientific">Prevotella nigrescens</name>
    <dbReference type="NCBI Taxonomy" id="28133"/>
    <lineage>
        <taxon>Bacteria</taxon>
        <taxon>Pseudomonadati</taxon>
        <taxon>Bacteroidota</taxon>
        <taxon>Bacteroidia</taxon>
        <taxon>Bacteroidales</taxon>
        <taxon>Prevotellaceae</taxon>
        <taxon>Prevotella</taxon>
    </lineage>
</organism>
<evidence type="ECO:0000313" key="3">
    <source>
        <dbReference type="EMBL" id="MBF1446127.1"/>
    </source>
</evidence>
<evidence type="ECO:0000256" key="2">
    <source>
        <dbReference type="SAM" id="Phobius"/>
    </source>
</evidence>
<gene>
    <name evidence="3" type="ORF">HXN55_01880</name>
</gene>
<dbReference type="AlphaFoldDB" id="A0A9D5WYL7"/>
<sequence length="165" mass="18027">MKYQITCDNCGTQFIVEAGEGQVIECQCPHCHGIMEVTLPLVSGVDAIDEEAVGQPGDSIQEPIEGETLNGNRQNLVIAIIIGLLIIALGVGAYFVWLRPAPATPEPQPAAMDTIPYETNTEPVIEPSVDTVARPAEKVEEEVRDTVVRHQKKHKQDNDTTDVER</sequence>
<keyword evidence="2" id="KW-0472">Membrane</keyword>
<evidence type="ECO:0000313" key="4">
    <source>
        <dbReference type="Proteomes" id="UP000787419"/>
    </source>
</evidence>
<feature type="transmembrane region" description="Helical" evidence="2">
    <location>
        <begin position="76"/>
        <end position="97"/>
    </location>
</feature>
<comment type="caution">
    <text evidence="3">The sequence shown here is derived from an EMBL/GenBank/DDBJ whole genome shotgun (WGS) entry which is preliminary data.</text>
</comment>
<protein>
    <submittedName>
        <fullName evidence="3">Viral beta C/D like family protein</fullName>
    </submittedName>
</protein>
<dbReference type="EMBL" id="JABZTM010000011">
    <property type="protein sequence ID" value="MBF1446127.1"/>
    <property type="molecule type" value="Genomic_DNA"/>
</dbReference>
<feature type="compositionally biased region" description="Basic and acidic residues" evidence="1">
    <location>
        <begin position="156"/>
        <end position="165"/>
    </location>
</feature>
<name>A0A9D5WYL7_9BACT</name>
<keyword evidence="2" id="KW-0812">Transmembrane</keyword>
<dbReference type="Proteomes" id="UP000787419">
    <property type="component" value="Unassembled WGS sequence"/>
</dbReference>
<reference evidence="3" key="1">
    <citation type="submission" date="2020-04" db="EMBL/GenBank/DDBJ databases">
        <title>Deep metagenomics examines the oral microbiome during advanced dental caries in children, revealing novel taxa and co-occurrences with host molecules.</title>
        <authorList>
            <person name="Baker J.L."/>
            <person name="Morton J.T."/>
            <person name="Dinis M."/>
            <person name="Alvarez R."/>
            <person name="Tran N.C."/>
            <person name="Knight R."/>
            <person name="Edlund A."/>
        </authorList>
    </citation>
    <scope>NUCLEOTIDE SEQUENCE</scope>
    <source>
        <strain evidence="3">JCVI_32_bin.50</strain>
    </source>
</reference>
<feature type="region of interest" description="Disordered" evidence="1">
    <location>
        <begin position="120"/>
        <end position="165"/>
    </location>
</feature>
<dbReference type="RefSeq" id="WP_278489102.1">
    <property type="nucleotide sequence ID" value="NZ_JABZTM010000011.1"/>
</dbReference>